<keyword evidence="2" id="KW-0812">Transmembrane</keyword>
<evidence type="ECO:0000256" key="2">
    <source>
        <dbReference type="SAM" id="Phobius"/>
    </source>
</evidence>
<dbReference type="EMBL" id="BMAO01031686">
    <property type="protein sequence ID" value="GFQ76989.1"/>
    <property type="molecule type" value="Genomic_DNA"/>
</dbReference>
<evidence type="ECO:0000313" key="4">
    <source>
        <dbReference type="Proteomes" id="UP000887116"/>
    </source>
</evidence>
<name>A0A8X6GZN8_TRICU</name>
<proteinExistence type="predicted"/>
<sequence length="107" mass="12007">MSSNLDTDCWEGYGRSHFVWIITGPMIGALGSGHVLVYNTSEQAYQSRLCAISSSLLKQYETLMHNNSSDEEGELAAENQEPAEDLRKVVPSSSQHYLKHNHCPPRR</sequence>
<evidence type="ECO:0000313" key="3">
    <source>
        <dbReference type="EMBL" id="GFQ76989.1"/>
    </source>
</evidence>
<keyword evidence="4" id="KW-1185">Reference proteome</keyword>
<keyword evidence="2" id="KW-0472">Membrane</keyword>
<keyword evidence="2" id="KW-1133">Transmembrane helix</keyword>
<feature type="transmembrane region" description="Helical" evidence="2">
    <location>
        <begin position="18"/>
        <end position="38"/>
    </location>
</feature>
<evidence type="ECO:0000256" key="1">
    <source>
        <dbReference type="SAM" id="MobiDB-lite"/>
    </source>
</evidence>
<dbReference type="OrthoDB" id="5967113at2759"/>
<organism evidence="3 4">
    <name type="scientific">Trichonephila clavata</name>
    <name type="common">Joro spider</name>
    <name type="synonym">Nephila clavata</name>
    <dbReference type="NCBI Taxonomy" id="2740835"/>
    <lineage>
        <taxon>Eukaryota</taxon>
        <taxon>Metazoa</taxon>
        <taxon>Ecdysozoa</taxon>
        <taxon>Arthropoda</taxon>
        <taxon>Chelicerata</taxon>
        <taxon>Arachnida</taxon>
        <taxon>Araneae</taxon>
        <taxon>Araneomorphae</taxon>
        <taxon>Entelegynae</taxon>
        <taxon>Araneoidea</taxon>
        <taxon>Nephilidae</taxon>
        <taxon>Trichonephila</taxon>
    </lineage>
</organism>
<feature type="region of interest" description="Disordered" evidence="1">
    <location>
        <begin position="88"/>
        <end position="107"/>
    </location>
</feature>
<reference evidence="3" key="1">
    <citation type="submission" date="2020-07" db="EMBL/GenBank/DDBJ databases">
        <title>Multicomponent nature underlies the extraordinary mechanical properties of spider dragline silk.</title>
        <authorList>
            <person name="Kono N."/>
            <person name="Nakamura H."/>
            <person name="Mori M."/>
            <person name="Yoshida Y."/>
            <person name="Ohtoshi R."/>
            <person name="Malay A.D."/>
            <person name="Moran D.A.P."/>
            <person name="Tomita M."/>
            <person name="Numata K."/>
            <person name="Arakawa K."/>
        </authorList>
    </citation>
    <scope>NUCLEOTIDE SEQUENCE</scope>
</reference>
<dbReference type="AlphaFoldDB" id="A0A8X6GZN8"/>
<protein>
    <submittedName>
        <fullName evidence="3">Uncharacterized protein</fullName>
    </submittedName>
</protein>
<dbReference type="Proteomes" id="UP000887116">
    <property type="component" value="Unassembled WGS sequence"/>
</dbReference>
<comment type="caution">
    <text evidence="3">The sequence shown here is derived from an EMBL/GenBank/DDBJ whole genome shotgun (WGS) entry which is preliminary data.</text>
</comment>
<accession>A0A8X6GZN8</accession>
<feature type="compositionally biased region" description="Basic residues" evidence="1">
    <location>
        <begin position="97"/>
        <end position="107"/>
    </location>
</feature>
<gene>
    <name evidence="3" type="ORF">TNCT_496171</name>
</gene>